<comment type="caution">
    <text evidence="2">The sequence shown here is derived from an EMBL/GenBank/DDBJ whole genome shotgun (WGS) entry which is preliminary data.</text>
</comment>
<dbReference type="OrthoDB" id="8478256at2"/>
<dbReference type="PROSITE" id="PS51257">
    <property type="entry name" value="PROKAR_LIPOPROTEIN"/>
    <property type="match status" value="1"/>
</dbReference>
<dbReference type="EMBL" id="QGLE01000001">
    <property type="protein sequence ID" value="PWR25956.1"/>
    <property type="molecule type" value="Genomic_DNA"/>
</dbReference>
<name>A0A317EI36_9PROT</name>
<protein>
    <submittedName>
        <fullName evidence="2">DUF3035 domain-containing protein</fullName>
    </submittedName>
</protein>
<dbReference type="Pfam" id="PF11233">
    <property type="entry name" value="DUF3035"/>
    <property type="match status" value="1"/>
</dbReference>
<evidence type="ECO:0000313" key="2">
    <source>
        <dbReference type="EMBL" id="PWR25956.1"/>
    </source>
</evidence>
<sequence>MSVVIRSSRRLGLCAVGIGAILLTGCGGGDVREQLGLSRRAPDEFAVVTQAPLAMPPDYTLRPPAPGALPTQQANPERSASAAVFGATLPEGPAAGAPVGVGAAQPPGSLEQQFLSAAGAGKADPSIRETLNRESGALAEKSGTFAQEVLGITNDPTEILVNAPEEARRLRQNAAAGLPATTGDTPEIKRGNPGLLQGVF</sequence>
<reference evidence="2 3" key="1">
    <citation type="submission" date="2018-05" db="EMBL/GenBank/DDBJ databases">
        <title>Zavarzinia sp. HR-AS.</title>
        <authorList>
            <person name="Lee Y."/>
            <person name="Jeon C.O."/>
        </authorList>
    </citation>
    <scope>NUCLEOTIDE SEQUENCE [LARGE SCALE GENOMIC DNA]</scope>
    <source>
        <strain evidence="2 3">HR-AS</strain>
    </source>
</reference>
<dbReference type="InterPro" id="IPR021395">
    <property type="entry name" value="DUF3035"/>
</dbReference>
<dbReference type="Proteomes" id="UP000245461">
    <property type="component" value="Unassembled WGS sequence"/>
</dbReference>
<accession>A0A317EI36</accession>
<gene>
    <name evidence="2" type="ORF">DKG74_03125</name>
</gene>
<feature type="region of interest" description="Disordered" evidence="1">
    <location>
        <begin position="178"/>
        <end position="200"/>
    </location>
</feature>
<keyword evidence="3" id="KW-1185">Reference proteome</keyword>
<evidence type="ECO:0000256" key="1">
    <source>
        <dbReference type="SAM" id="MobiDB-lite"/>
    </source>
</evidence>
<dbReference type="AlphaFoldDB" id="A0A317EI36"/>
<evidence type="ECO:0000313" key="3">
    <source>
        <dbReference type="Proteomes" id="UP000245461"/>
    </source>
</evidence>
<feature type="region of interest" description="Disordered" evidence="1">
    <location>
        <begin position="58"/>
        <end position="80"/>
    </location>
</feature>
<dbReference type="RefSeq" id="WP_109902461.1">
    <property type="nucleotide sequence ID" value="NZ_QGLE01000001.1"/>
</dbReference>
<proteinExistence type="predicted"/>
<organism evidence="2 3">
    <name type="scientific">Zavarzinia aquatilis</name>
    <dbReference type="NCBI Taxonomy" id="2211142"/>
    <lineage>
        <taxon>Bacteria</taxon>
        <taxon>Pseudomonadati</taxon>
        <taxon>Pseudomonadota</taxon>
        <taxon>Alphaproteobacteria</taxon>
        <taxon>Rhodospirillales</taxon>
        <taxon>Zavarziniaceae</taxon>
        <taxon>Zavarzinia</taxon>
    </lineage>
</organism>